<comment type="function">
    <text evidence="3">Required for a late step of 50S ribosomal subunit assembly. Has GTPase activity.</text>
</comment>
<dbReference type="InterPro" id="IPR016478">
    <property type="entry name" value="GTPase_MTG1"/>
</dbReference>
<reference evidence="7" key="2">
    <citation type="submission" date="2015-06" db="EMBL/GenBank/DDBJ databases">
        <title>Complete genome sequence of Spiroplasma eriocheiris TDA-040725-5 (DSM 21848).</title>
        <authorList>
            <person name="Lo W.-S."/>
            <person name="Kuo C.-H."/>
        </authorList>
    </citation>
    <scope>NUCLEOTIDE SEQUENCE [LARGE SCALE GENOMIC DNA]</scope>
    <source>
        <strain evidence="7">TDA-040725-5</strain>
    </source>
</reference>
<keyword evidence="3" id="KW-0963">Cytoplasm</keyword>
<dbReference type="PIRSF" id="PIRSF006230">
    <property type="entry name" value="MG442"/>
    <property type="match status" value="1"/>
</dbReference>
<dbReference type="InterPro" id="IPR023179">
    <property type="entry name" value="GTP-bd_ortho_bundle_sf"/>
</dbReference>
<gene>
    <name evidence="6" type="primary">rbgA</name>
    <name evidence="6" type="ORF">SERIO_v1c10370</name>
</gene>
<keyword evidence="2 3" id="KW-0342">GTP-binding</keyword>
<keyword evidence="1 3" id="KW-0547">Nucleotide-binding</keyword>
<evidence type="ECO:0000259" key="5">
    <source>
        <dbReference type="PROSITE" id="PS51721"/>
    </source>
</evidence>
<dbReference type="SUPFAM" id="SSF52540">
    <property type="entry name" value="P-loop containing nucleoside triphosphate hydrolases"/>
    <property type="match status" value="1"/>
</dbReference>
<dbReference type="PATRIC" id="fig|743698.3.peg.1047"/>
<dbReference type="PANTHER" id="PTHR45782:SF4">
    <property type="entry name" value="MITOCHONDRIAL RIBOSOME-ASSOCIATED GTPASE 1"/>
    <property type="match status" value="1"/>
</dbReference>
<dbReference type="AlphaFoldDB" id="A0A0H3XIA0"/>
<comment type="similarity">
    <text evidence="3">Belongs to the TRAFAC class YlqF/YawG GTPase family. MTG1 subfamily.</text>
</comment>
<dbReference type="Gene3D" id="3.40.50.300">
    <property type="entry name" value="P-loop containing nucleotide triphosphate hydrolases"/>
    <property type="match status" value="1"/>
</dbReference>
<dbReference type="Proteomes" id="UP000035661">
    <property type="component" value="Chromosome"/>
</dbReference>
<dbReference type="InterPro" id="IPR006073">
    <property type="entry name" value="GTP-bd"/>
</dbReference>
<sequence>MTTNINWFPGHMAKAIRQIDEKIKLIDLVIEVVDCRIPFSSANPVVAKLSHNKPRLIILNKKDLADPKITEMWINYYQNHQIPVIMVDSKHFKISKIIVPKILETLKDKLDRDYKKGIKNPQLKVMILGIPNVGKSTIINSLINKSSAKVGNKPGVTKGQQWLKLNDQIALLDTPGILWPKIENPQVALRLVFTRSIKEDILPKEEICLAAIKWIYEHYFNVLVSNYQIPSDYKITTDTPSAWFDLLLLMQKNRFQIVNVDNVDNIVQDFLNKLWNNEFGLLSFETPGEETR</sequence>
<dbReference type="InterPro" id="IPR030378">
    <property type="entry name" value="G_CP_dom"/>
</dbReference>
<dbReference type="Pfam" id="PF01926">
    <property type="entry name" value="MMR_HSR1"/>
    <property type="match status" value="1"/>
</dbReference>
<dbReference type="KEGG" id="seri:SERIO_v1c10370"/>
<evidence type="ECO:0000256" key="4">
    <source>
        <dbReference type="PIRSR" id="PIRSR006230-1"/>
    </source>
</evidence>
<evidence type="ECO:0000313" key="6">
    <source>
        <dbReference type="EMBL" id="AKM54593.1"/>
    </source>
</evidence>
<dbReference type="InterPro" id="IPR027417">
    <property type="entry name" value="P-loop_NTPase"/>
</dbReference>
<dbReference type="CDD" id="cd01856">
    <property type="entry name" value="YlqF"/>
    <property type="match status" value="1"/>
</dbReference>
<dbReference type="GO" id="GO:0003924">
    <property type="term" value="F:GTPase activity"/>
    <property type="evidence" value="ECO:0007669"/>
    <property type="project" value="TreeGrafter"/>
</dbReference>
<dbReference type="PRINTS" id="PR00326">
    <property type="entry name" value="GTP1OBG"/>
</dbReference>
<evidence type="ECO:0000256" key="1">
    <source>
        <dbReference type="ARBA" id="ARBA00022741"/>
    </source>
</evidence>
<dbReference type="EMBL" id="CP011856">
    <property type="protein sequence ID" value="AKM54593.1"/>
    <property type="molecule type" value="Genomic_DNA"/>
</dbReference>
<evidence type="ECO:0000313" key="7">
    <source>
        <dbReference type="Proteomes" id="UP000035661"/>
    </source>
</evidence>
<comment type="subcellular location">
    <subcellularLocation>
        <location evidence="3">Cytoplasm</location>
    </subcellularLocation>
</comment>
<dbReference type="PROSITE" id="PS51721">
    <property type="entry name" value="G_CP"/>
    <property type="match status" value="1"/>
</dbReference>
<dbReference type="FunFam" id="3.40.50.300:FF:000590">
    <property type="entry name" value="Ribosome biogenesis GTPase A"/>
    <property type="match status" value="1"/>
</dbReference>
<keyword evidence="7" id="KW-1185">Reference proteome</keyword>
<dbReference type="GO" id="GO:0005737">
    <property type="term" value="C:cytoplasm"/>
    <property type="evidence" value="ECO:0007669"/>
    <property type="project" value="UniProtKB-SubCell"/>
</dbReference>
<dbReference type="NCBIfam" id="TIGR03596">
    <property type="entry name" value="GTPase_YlqF"/>
    <property type="match status" value="1"/>
</dbReference>
<feature type="domain" description="CP-type G" evidence="5">
    <location>
        <begin position="16"/>
        <end position="180"/>
    </location>
</feature>
<dbReference type="RefSeq" id="WP_047791785.1">
    <property type="nucleotide sequence ID" value="NZ_CP011856.1"/>
</dbReference>
<dbReference type="PANTHER" id="PTHR45782">
    <property type="entry name" value="MITOCHONDRIAL RIBOSOME-ASSOCIATED GTPASE 1"/>
    <property type="match status" value="1"/>
</dbReference>
<dbReference type="InterPro" id="IPR019991">
    <property type="entry name" value="GTP-bd_ribosome_bgen"/>
</dbReference>
<organism evidence="6 7">
    <name type="scientific">Spiroplasma eriocheiris</name>
    <dbReference type="NCBI Taxonomy" id="315358"/>
    <lineage>
        <taxon>Bacteria</taxon>
        <taxon>Bacillati</taxon>
        <taxon>Mycoplasmatota</taxon>
        <taxon>Mollicutes</taxon>
        <taxon>Entomoplasmatales</taxon>
        <taxon>Spiroplasmataceae</taxon>
        <taxon>Spiroplasma</taxon>
    </lineage>
</organism>
<feature type="binding site" evidence="4">
    <location>
        <position position="176"/>
    </location>
    <ligand>
        <name>GTP</name>
        <dbReference type="ChEBI" id="CHEBI:37565"/>
    </ligand>
</feature>
<name>A0A0H3XIA0_9MOLU</name>
<proteinExistence type="inferred from homology"/>
<feature type="binding site" evidence="4">
    <location>
        <begin position="60"/>
        <end position="63"/>
    </location>
    <ligand>
        <name>GTP</name>
        <dbReference type="ChEBI" id="CHEBI:37565"/>
    </ligand>
</feature>
<protein>
    <recommendedName>
        <fullName evidence="3">Ribosome biogenesis GTPase A</fullName>
    </recommendedName>
</protein>
<evidence type="ECO:0000256" key="3">
    <source>
        <dbReference type="PIRNR" id="PIRNR006230"/>
    </source>
</evidence>
<reference evidence="6 7" key="1">
    <citation type="journal article" date="2015" name="Genome Biol. Evol.">
        <title>Found and Lost: The Fates of Horizontally Acquired Genes in Arthropod-Symbiotic Spiroplasma.</title>
        <authorList>
            <person name="Lo W.S."/>
            <person name="Gasparich G.E."/>
            <person name="Kuo C.H."/>
        </authorList>
    </citation>
    <scope>NUCLEOTIDE SEQUENCE [LARGE SCALE GENOMIC DNA]</scope>
    <source>
        <strain evidence="7">TDA-040725-5</strain>
    </source>
</reference>
<feature type="binding site" evidence="4">
    <location>
        <begin position="132"/>
        <end position="137"/>
    </location>
    <ligand>
        <name>GTP</name>
        <dbReference type="ChEBI" id="CHEBI:37565"/>
    </ligand>
</feature>
<dbReference type="STRING" id="315358.SERIO_v1c10370"/>
<dbReference type="GO" id="GO:0005525">
    <property type="term" value="F:GTP binding"/>
    <property type="evidence" value="ECO:0007669"/>
    <property type="project" value="UniProtKB-KW"/>
</dbReference>
<accession>A0A0H3XIA0</accession>
<evidence type="ECO:0000256" key="2">
    <source>
        <dbReference type="ARBA" id="ARBA00023134"/>
    </source>
</evidence>
<dbReference type="Gene3D" id="1.10.1580.10">
    <property type="match status" value="1"/>
</dbReference>
<dbReference type="GO" id="GO:0006412">
    <property type="term" value="P:translation"/>
    <property type="evidence" value="ECO:0007669"/>
    <property type="project" value="TreeGrafter"/>
</dbReference>